<dbReference type="Pfam" id="PF09751">
    <property type="entry name" value="Es2"/>
    <property type="match status" value="1"/>
</dbReference>
<feature type="region of interest" description="Disordered" evidence="4">
    <location>
        <begin position="1"/>
        <end position="34"/>
    </location>
</feature>
<sequence length="480" mass="50662">MASQPPSQALTKRSSSTALMPPPPPPKRIKRPATVLDEDTYTDALSHIIARDFFPGLLETEAQSDYLNALDSGNNAWIAEAGRTLTQVMTPGPDGRRRRGRMGTSMTPTMQSRGGEATPRAWGGETPASVAESETSSVTTKPRTPEVDTTLSLTAFQSKYTSEDNESFNALLDTQNAKRAKKYAWLWSGNKIPSGRQIAYRARSAQLLKSSELAAAQNALIPRPSQDPDARPAMADTAPSAPKNAFMFAPDSIEDTHTTVAAAAEAASTAPPRTVNHSATRMPSSTTDAEALIPPSPSLSAIDAAIAGRPRPTASEAGYAGSETPVVGGYRFVDAEPTPSEIAAEDAAVVGADRGLLARLGVETDAAPNPFNIKESSSRERLHHRMVERTSAAKRTSAGAGSRLAALRGDGSGGGAGKTPTPKFASSPVVARGNLTPAAQRLFERVGTPRRDGMEGAFGGHGRKGEERVKAYLTPKPRIK</sequence>
<dbReference type="PANTHER" id="PTHR12940:SF0">
    <property type="entry name" value="SPLICING FACTOR ESS-2 HOMOLOG"/>
    <property type="match status" value="1"/>
</dbReference>
<evidence type="ECO:0000256" key="3">
    <source>
        <dbReference type="ARBA" id="ARBA00023242"/>
    </source>
</evidence>
<feature type="compositionally biased region" description="Polar residues" evidence="4">
    <location>
        <begin position="275"/>
        <end position="288"/>
    </location>
</feature>
<feature type="compositionally biased region" description="Low complexity" evidence="4">
    <location>
        <begin position="397"/>
        <end position="409"/>
    </location>
</feature>
<comment type="caution">
    <text evidence="5">The sequence shown here is derived from an EMBL/GenBank/DDBJ whole genome shotgun (WGS) entry which is preliminary data.</text>
</comment>
<gene>
    <name evidence="5" type="ORF">H2201_004455</name>
</gene>
<reference evidence="5" key="1">
    <citation type="submission" date="2022-10" db="EMBL/GenBank/DDBJ databases">
        <title>Culturing micro-colonial fungi from biological soil crusts in the Mojave desert and describing Neophaeococcomyces mojavensis, and introducing the new genera and species Taxawa tesnikishii.</title>
        <authorList>
            <person name="Kurbessoian T."/>
            <person name="Stajich J.E."/>
        </authorList>
    </citation>
    <scope>NUCLEOTIDE SEQUENCE</scope>
    <source>
        <strain evidence="5">TK_1</strain>
    </source>
</reference>
<organism evidence="5 6">
    <name type="scientific">Coniosporium apollinis</name>
    <dbReference type="NCBI Taxonomy" id="61459"/>
    <lineage>
        <taxon>Eukaryota</taxon>
        <taxon>Fungi</taxon>
        <taxon>Dikarya</taxon>
        <taxon>Ascomycota</taxon>
        <taxon>Pezizomycotina</taxon>
        <taxon>Dothideomycetes</taxon>
        <taxon>Dothideomycetes incertae sedis</taxon>
        <taxon>Coniosporium</taxon>
    </lineage>
</organism>
<dbReference type="EMBL" id="JAPDRL010000029">
    <property type="protein sequence ID" value="KAJ9665378.1"/>
    <property type="molecule type" value="Genomic_DNA"/>
</dbReference>
<protein>
    <recommendedName>
        <fullName evidence="7">Nuclear protein DGCR14</fullName>
    </recommendedName>
</protein>
<evidence type="ECO:0000256" key="4">
    <source>
        <dbReference type="SAM" id="MobiDB-lite"/>
    </source>
</evidence>
<feature type="compositionally biased region" description="Low complexity" evidence="4">
    <location>
        <begin position="125"/>
        <end position="140"/>
    </location>
</feature>
<proteinExistence type="inferred from homology"/>
<feature type="compositionally biased region" description="Polar residues" evidence="4">
    <location>
        <begin position="1"/>
        <end position="18"/>
    </location>
</feature>
<evidence type="ECO:0000256" key="2">
    <source>
        <dbReference type="ARBA" id="ARBA00009072"/>
    </source>
</evidence>
<keyword evidence="6" id="KW-1185">Reference proteome</keyword>
<evidence type="ECO:0000313" key="5">
    <source>
        <dbReference type="EMBL" id="KAJ9665378.1"/>
    </source>
</evidence>
<name>A0ABQ9NXR7_9PEZI</name>
<evidence type="ECO:0008006" key="7">
    <source>
        <dbReference type="Google" id="ProtNLM"/>
    </source>
</evidence>
<feature type="region of interest" description="Disordered" evidence="4">
    <location>
        <begin position="445"/>
        <end position="466"/>
    </location>
</feature>
<feature type="region of interest" description="Disordered" evidence="4">
    <location>
        <begin position="87"/>
        <end position="149"/>
    </location>
</feature>
<feature type="region of interest" description="Disordered" evidence="4">
    <location>
        <begin position="389"/>
        <end position="427"/>
    </location>
</feature>
<comment type="similarity">
    <text evidence="2">Belongs to the ESS2 family.</text>
</comment>
<evidence type="ECO:0000313" key="6">
    <source>
        <dbReference type="Proteomes" id="UP001172684"/>
    </source>
</evidence>
<keyword evidence="3" id="KW-0539">Nucleus</keyword>
<comment type="subcellular location">
    <subcellularLocation>
        <location evidence="1">Nucleus</location>
    </subcellularLocation>
</comment>
<feature type="region of interest" description="Disordered" evidence="4">
    <location>
        <begin position="265"/>
        <end position="294"/>
    </location>
</feature>
<dbReference type="Proteomes" id="UP001172684">
    <property type="component" value="Unassembled WGS sequence"/>
</dbReference>
<evidence type="ECO:0000256" key="1">
    <source>
        <dbReference type="ARBA" id="ARBA00004123"/>
    </source>
</evidence>
<dbReference type="InterPro" id="IPR019148">
    <property type="entry name" value="Nuclear_protein_DGCR14_ESS-2"/>
</dbReference>
<dbReference type="PANTHER" id="PTHR12940">
    <property type="entry name" value="ES-2 PROTEIN - RELATED"/>
    <property type="match status" value="1"/>
</dbReference>
<feature type="compositionally biased region" description="Basic and acidic residues" evidence="4">
    <location>
        <begin position="445"/>
        <end position="454"/>
    </location>
</feature>
<accession>A0ABQ9NXR7</accession>